<keyword evidence="6 13" id="KW-1133">Transmembrane helix</keyword>
<keyword evidence="10" id="KW-0325">Glycoprotein</keyword>
<evidence type="ECO:0000256" key="7">
    <source>
        <dbReference type="ARBA" id="ARBA00023136"/>
    </source>
</evidence>
<dbReference type="GO" id="GO:0005737">
    <property type="term" value="C:cytoplasm"/>
    <property type="evidence" value="ECO:0007669"/>
    <property type="project" value="TreeGrafter"/>
</dbReference>
<evidence type="ECO:0000256" key="11">
    <source>
        <dbReference type="ARBA" id="ARBA00040821"/>
    </source>
</evidence>
<evidence type="ECO:0000256" key="8">
    <source>
        <dbReference type="ARBA" id="ARBA00023157"/>
    </source>
</evidence>
<evidence type="ECO:0000256" key="2">
    <source>
        <dbReference type="ARBA" id="ARBA00004651"/>
    </source>
</evidence>
<evidence type="ECO:0000256" key="10">
    <source>
        <dbReference type="ARBA" id="ARBA00023180"/>
    </source>
</evidence>
<evidence type="ECO:0000313" key="15">
    <source>
        <dbReference type="Proteomes" id="UP000648187"/>
    </source>
</evidence>
<reference evidence="14" key="1">
    <citation type="submission" date="2020-08" db="EMBL/GenBank/DDBJ databases">
        <title>Spodoptera exigua strain:BAW_Kor-Di-RS1 Genome sequencing and assembly.</title>
        <authorList>
            <person name="Kim J."/>
            <person name="Nam H.Y."/>
            <person name="Kwon M."/>
            <person name="Choi J.H."/>
            <person name="Cho S.R."/>
            <person name="Kim G.-H."/>
        </authorList>
    </citation>
    <scope>NUCLEOTIDE SEQUENCE</scope>
    <source>
        <strain evidence="14">BAW_Kor-Di-RS1</strain>
        <tissue evidence="14">Whole-body</tissue>
    </source>
</reference>
<keyword evidence="15" id="KW-1185">Reference proteome</keyword>
<gene>
    <name evidence="14" type="ORF">HW555_011664</name>
</gene>
<keyword evidence="8" id="KW-1015">Disulfide bond</keyword>
<evidence type="ECO:0000256" key="3">
    <source>
        <dbReference type="ARBA" id="ARBA00010532"/>
    </source>
</evidence>
<evidence type="ECO:0000256" key="6">
    <source>
        <dbReference type="ARBA" id="ARBA00022989"/>
    </source>
</evidence>
<feature type="transmembrane region" description="Helical" evidence="13">
    <location>
        <begin position="380"/>
        <end position="404"/>
    </location>
</feature>
<keyword evidence="5 13" id="KW-0812">Transmembrane</keyword>
<evidence type="ECO:0000256" key="5">
    <source>
        <dbReference type="ARBA" id="ARBA00022692"/>
    </source>
</evidence>
<evidence type="ECO:0000256" key="12">
    <source>
        <dbReference type="ARBA" id="ARBA00042244"/>
    </source>
</evidence>
<dbReference type="PANTHER" id="PTHR11923:SF110">
    <property type="entry name" value="SCAVENGER RECEPTOR CLASS B MEMBER 1"/>
    <property type="match status" value="1"/>
</dbReference>
<accession>A0A835G8M2</accession>
<sequence length="437" mass="50047">MGSLLRVANGSIVYDLIQHEMPAAELSLYLFNITNADRFLSGEDDKLKVEEVGPFVYQEYRWYVDVVLSEDGRELGMTPRARKEFMPEASIGHPKDIILTVPNLPLLSGASILSNYPSFIHTAFNMVVAQLGEKAFMQLDVEKYLTGFESRVMKICNSLAPGIIYYDDFGLLNRFYDNESDYRVVVGATNEDRFKIKSVKKFRKIQMGNIKDVEVSEQTFEEDTYEGALYPPMLTPDMPINWYRLGICKTFNLQYLETRDMHYGGEALIYTISNETFSASLPFVISKSHYLDCDPKLYERIEGIKPNREQHSTEIIIDKKLSVMYNTKMSIQLTMMLDDLSFSWQNRMLSHAVVPVVNVVVNQPKLTEWVQSKLVLVYQVAPYIVMTIQAVSALLGVLLVVHAARLQYLNYISKNRTIVFETVDENILKAELPLIPK</sequence>
<dbReference type="GO" id="GO:0005044">
    <property type="term" value="F:scavenger receptor activity"/>
    <property type="evidence" value="ECO:0007669"/>
    <property type="project" value="TreeGrafter"/>
</dbReference>
<evidence type="ECO:0000256" key="13">
    <source>
        <dbReference type="SAM" id="Phobius"/>
    </source>
</evidence>
<name>A0A835G8M2_SPOEX</name>
<dbReference type="PANTHER" id="PTHR11923">
    <property type="entry name" value="SCAVENGER RECEPTOR CLASS B TYPE-1 SR-B1"/>
    <property type="match status" value="1"/>
</dbReference>
<organism evidence="14 15">
    <name type="scientific">Spodoptera exigua</name>
    <name type="common">Beet armyworm</name>
    <name type="synonym">Noctua fulgens</name>
    <dbReference type="NCBI Taxonomy" id="7107"/>
    <lineage>
        <taxon>Eukaryota</taxon>
        <taxon>Metazoa</taxon>
        <taxon>Ecdysozoa</taxon>
        <taxon>Arthropoda</taxon>
        <taxon>Hexapoda</taxon>
        <taxon>Insecta</taxon>
        <taxon>Pterygota</taxon>
        <taxon>Neoptera</taxon>
        <taxon>Endopterygota</taxon>
        <taxon>Lepidoptera</taxon>
        <taxon>Glossata</taxon>
        <taxon>Ditrysia</taxon>
        <taxon>Noctuoidea</taxon>
        <taxon>Noctuidae</taxon>
        <taxon>Amphipyrinae</taxon>
        <taxon>Spodoptera</taxon>
    </lineage>
</organism>
<keyword evidence="7 13" id="KW-0472">Membrane</keyword>
<comment type="similarity">
    <text evidence="3">Belongs to the CD36 family.</text>
</comment>
<protein>
    <recommendedName>
        <fullName evidence="11">Scavenger receptor class B member 1</fullName>
    </recommendedName>
    <alternativeName>
        <fullName evidence="12">SR-BI</fullName>
    </alternativeName>
</protein>
<evidence type="ECO:0000256" key="4">
    <source>
        <dbReference type="ARBA" id="ARBA00022475"/>
    </source>
</evidence>
<evidence type="ECO:0000256" key="9">
    <source>
        <dbReference type="ARBA" id="ARBA00023170"/>
    </source>
</evidence>
<keyword evidence="4" id="KW-1003">Cell membrane</keyword>
<comment type="caution">
    <text evidence="14">The sequence shown here is derived from an EMBL/GenBank/DDBJ whole genome shotgun (WGS) entry which is preliminary data.</text>
</comment>
<dbReference type="EMBL" id="JACKWZ010000363">
    <property type="protein sequence ID" value="KAF9408747.1"/>
    <property type="molecule type" value="Genomic_DNA"/>
</dbReference>
<evidence type="ECO:0000313" key="14">
    <source>
        <dbReference type="EMBL" id="KAF9408747.1"/>
    </source>
</evidence>
<dbReference type="InterPro" id="IPR002159">
    <property type="entry name" value="CD36_fam"/>
</dbReference>
<keyword evidence="9" id="KW-0675">Receptor</keyword>
<dbReference type="GO" id="GO:0005901">
    <property type="term" value="C:caveola"/>
    <property type="evidence" value="ECO:0007669"/>
    <property type="project" value="UniProtKB-SubCell"/>
</dbReference>
<dbReference type="Proteomes" id="UP000648187">
    <property type="component" value="Unassembled WGS sequence"/>
</dbReference>
<dbReference type="AlphaFoldDB" id="A0A835G8M2"/>
<dbReference type="Pfam" id="PF01130">
    <property type="entry name" value="CD36"/>
    <property type="match status" value="2"/>
</dbReference>
<comment type="subcellular location">
    <subcellularLocation>
        <location evidence="2">Cell membrane</location>
        <topology evidence="2">Multi-pass membrane protein</topology>
    </subcellularLocation>
    <subcellularLocation>
        <location evidence="1">Membrane</location>
        <location evidence="1">Caveola</location>
        <topology evidence="1">Multi-pass membrane protein</topology>
    </subcellularLocation>
</comment>
<evidence type="ECO:0000256" key="1">
    <source>
        <dbReference type="ARBA" id="ARBA00004189"/>
    </source>
</evidence>
<proteinExistence type="inferred from homology"/>